<dbReference type="GO" id="GO:0016020">
    <property type="term" value="C:membrane"/>
    <property type="evidence" value="ECO:0007669"/>
    <property type="project" value="InterPro"/>
</dbReference>
<dbReference type="Pfam" id="PF03412">
    <property type="entry name" value="Peptidase_C39"/>
    <property type="match status" value="1"/>
</dbReference>
<proteinExistence type="predicted"/>
<dbReference type="GO" id="GO:0006508">
    <property type="term" value="P:proteolysis"/>
    <property type="evidence" value="ECO:0007669"/>
    <property type="project" value="InterPro"/>
</dbReference>
<dbReference type="PROSITE" id="PS50990">
    <property type="entry name" value="PEPTIDASE_C39"/>
    <property type="match status" value="1"/>
</dbReference>
<evidence type="ECO:0000313" key="3">
    <source>
        <dbReference type="Proteomes" id="UP000244677"/>
    </source>
</evidence>
<dbReference type="Gene3D" id="3.90.70.10">
    <property type="entry name" value="Cysteine proteinases"/>
    <property type="match status" value="1"/>
</dbReference>
<dbReference type="AlphaFoldDB" id="A0A2S1LJP9"/>
<name>A0A2S1LJP9_9FLAO</name>
<sequence>MKPITVKQNKEKDCISACLESLGSYYNLHHTIVCNSDSKAIRNIDMNIPELLLRAGKVGFKGKKVKSTVHTINRMRLPAVAQVWRGDNLHYIIVYKIEDNRLTVMDPAFGKLIPYSLAGFNRIWSGVLVLLVCQNNAIPNGVPLLLR</sequence>
<protein>
    <recommendedName>
        <fullName evidence="1">Peptidase C39 domain-containing protein</fullName>
    </recommendedName>
</protein>
<evidence type="ECO:0000313" key="2">
    <source>
        <dbReference type="EMBL" id="AWG23726.1"/>
    </source>
</evidence>
<feature type="domain" description="Peptidase C39" evidence="1">
    <location>
        <begin position="8"/>
        <end position="131"/>
    </location>
</feature>
<dbReference type="Proteomes" id="UP000244677">
    <property type="component" value="Chromosome"/>
</dbReference>
<gene>
    <name evidence="2" type="ORF">FK004_00015</name>
</gene>
<dbReference type="KEGG" id="fki:FK004_00015"/>
<evidence type="ECO:0000259" key="1">
    <source>
        <dbReference type="PROSITE" id="PS50990"/>
    </source>
</evidence>
<dbReference type="InterPro" id="IPR005074">
    <property type="entry name" value="Peptidase_C39"/>
</dbReference>
<dbReference type="GO" id="GO:0005524">
    <property type="term" value="F:ATP binding"/>
    <property type="evidence" value="ECO:0007669"/>
    <property type="project" value="InterPro"/>
</dbReference>
<accession>A0A2S1LJP9</accession>
<dbReference type="GO" id="GO:0008233">
    <property type="term" value="F:peptidase activity"/>
    <property type="evidence" value="ECO:0007669"/>
    <property type="project" value="InterPro"/>
</dbReference>
<reference evidence="2 3" key="1">
    <citation type="submission" date="2017-04" db="EMBL/GenBank/DDBJ databases">
        <title>Complete genome sequence of Flavobacterium kingsejong AJ004.</title>
        <authorList>
            <person name="Lee P.C."/>
        </authorList>
    </citation>
    <scope>NUCLEOTIDE SEQUENCE [LARGE SCALE GENOMIC DNA]</scope>
    <source>
        <strain evidence="2 3">AJ004</strain>
    </source>
</reference>
<organism evidence="2 3">
    <name type="scientific">Flavobacterium kingsejongi</name>
    <dbReference type="NCBI Taxonomy" id="1678728"/>
    <lineage>
        <taxon>Bacteria</taxon>
        <taxon>Pseudomonadati</taxon>
        <taxon>Bacteroidota</taxon>
        <taxon>Flavobacteriia</taxon>
        <taxon>Flavobacteriales</taxon>
        <taxon>Flavobacteriaceae</taxon>
        <taxon>Flavobacterium</taxon>
    </lineage>
</organism>
<keyword evidence="3" id="KW-1185">Reference proteome</keyword>
<dbReference type="RefSeq" id="WP_108735400.1">
    <property type="nucleotide sequence ID" value="NZ_CP020919.1"/>
</dbReference>
<dbReference type="EMBL" id="CP020919">
    <property type="protein sequence ID" value="AWG23726.1"/>
    <property type="molecule type" value="Genomic_DNA"/>
</dbReference>